<keyword evidence="2" id="KW-1185">Reference proteome</keyword>
<dbReference type="Gene3D" id="3.30.710.10">
    <property type="entry name" value="Potassium Channel Kv1.1, Chain A"/>
    <property type="match status" value="1"/>
</dbReference>
<dbReference type="PANTHER" id="PTHR47843">
    <property type="entry name" value="BTB DOMAIN-CONTAINING PROTEIN-RELATED"/>
    <property type="match status" value="1"/>
</dbReference>
<dbReference type="Proteomes" id="UP000799429">
    <property type="component" value="Unassembled WGS sequence"/>
</dbReference>
<dbReference type="InterPro" id="IPR011333">
    <property type="entry name" value="SKP1/BTB/POZ_sf"/>
</dbReference>
<reference evidence="1" key="1">
    <citation type="journal article" date="2020" name="Stud. Mycol.">
        <title>101 Dothideomycetes genomes: a test case for predicting lifestyles and emergence of pathogens.</title>
        <authorList>
            <person name="Haridas S."/>
            <person name="Albert R."/>
            <person name="Binder M."/>
            <person name="Bloem J."/>
            <person name="Labutti K."/>
            <person name="Salamov A."/>
            <person name="Andreopoulos B."/>
            <person name="Baker S."/>
            <person name="Barry K."/>
            <person name="Bills G."/>
            <person name="Bluhm B."/>
            <person name="Cannon C."/>
            <person name="Castanera R."/>
            <person name="Culley D."/>
            <person name="Daum C."/>
            <person name="Ezra D."/>
            <person name="Gonzalez J."/>
            <person name="Henrissat B."/>
            <person name="Kuo A."/>
            <person name="Liang C."/>
            <person name="Lipzen A."/>
            <person name="Lutzoni F."/>
            <person name="Magnuson J."/>
            <person name="Mondo S."/>
            <person name="Nolan M."/>
            <person name="Ohm R."/>
            <person name="Pangilinan J."/>
            <person name="Park H.-J."/>
            <person name="Ramirez L."/>
            <person name="Alfaro M."/>
            <person name="Sun H."/>
            <person name="Tritt A."/>
            <person name="Yoshinaga Y."/>
            <person name="Zwiers L.-H."/>
            <person name="Turgeon B."/>
            <person name="Goodwin S."/>
            <person name="Spatafora J."/>
            <person name="Crous P."/>
            <person name="Grigoriev I."/>
        </authorList>
    </citation>
    <scope>NUCLEOTIDE SEQUENCE</scope>
    <source>
        <strain evidence="1">CBS 101060</strain>
    </source>
</reference>
<comment type="caution">
    <text evidence="1">The sequence shown here is derived from an EMBL/GenBank/DDBJ whole genome shotgun (WGS) entry which is preliminary data.</text>
</comment>
<dbReference type="OrthoDB" id="9997739at2759"/>
<accession>A0A9P4SBT6</accession>
<dbReference type="EMBL" id="MU006094">
    <property type="protein sequence ID" value="KAF2839776.1"/>
    <property type="molecule type" value="Genomic_DNA"/>
</dbReference>
<protein>
    <recommendedName>
        <fullName evidence="3">BTB domain-containing protein</fullName>
    </recommendedName>
</protein>
<evidence type="ECO:0000313" key="1">
    <source>
        <dbReference type="EMBL" id="KAF2839776.1"/>
    </source>
</evidence>
<name>A0A9P4SBT6_9PEZI</name>
<proteinExistence type="predicted"/>
<evidence type="ECO:0000313" key="2">
    <source>
        <dbReference type="Proteomes" id="UP000799429"/>
    </source>
</evidence>
<organism evidence="1 2">
    <name type="scientific">Patellaria atrata CBS 101060</name>
    <dbReference type="NCBI Taxonomy" id="1346257"/>
    <lineage>
        <taxon>Eukaryota</taxon>
        <taxon>Fungi</taxon>
        <taxon>Dikarya</taxon>
        <taxon>Ascomycota</taxon>
        <taxon>Pezizomycotina</taxon>
        <taxon>Dothideomycetes</taxon>
        <taxon>Dothideomycetes incertae sedis</taxon>
        <taxon>Patellariales</taxon>
        <taxon>Patellariaceae</taxon>
        <taxon>Patellaria</taxon>
    </lineage>
</organism>
<dbReference type="AlphaFoldDB" id="A0A9P4SBT6"/>
<sequence>MSYVYKDIICSEQFTFFIGSSKTPIVAHSAAIARQSDALNSLINGRMLEAQSRSAHLEDIDEHDFVRFCQFAYMGDFTPPLPITVVEEPEPSPLEEDEPPLEEPLVEVVEELPVQPQGWVPVEEPVPVPVEADFDGFSLSTREGKTRKGFSYKNMTKKERLRRSFKKKNYYSEFPPATRSAYACHVMVNNEPYHSYTNVFLSLSRLYTFADKYGVEPLKSLCLLKLHETLANFKLHREQVSDIVELARYAYSNENTPDYENTVDELRALVREYIVCEIDTIGASTEFSLLLEEGGAFVRDFWQMVQLNFI</sequence>
<evidence type="ECO:0008006" key="3">
    <source>
        <dbReference type="Google" id="ProtNLM"/>
    </source>
</evidence>
<dbReference type="SUPFAM" id="SSF54695">
    <property type="entry name" value="POZ domain"/>
    <property type="match status" value="1"/>
</dbReference>
<gene>
    <name evidence="1" type="ORF">M501DRAFT_1057108</name>
</gene>